<feature type="region of interest" description="Disordered" evidence="4">
    <location>
        <begin position="1"/>
        <end position="38"/>
    </location>
</feature>
<dbReference type="OrthoDB" id="5896407at2759"/>
<dbReference type="GO" id="GO:0008270">
    <property type="term" value="F:zinc ion binding"/>
    <property type="evidence" value="ECO:0007669"/>
    <property type="project" value="UniProtKB-KW"/>
</dbReference>
<sequence length="1318" mass="150004">MKETADIKQSPSIIRPKLEQIQRRSSPRKRPAPKIEESEHVVVDDIIEPVVPEKQQKTEEEVPQQKQEVVEFVRGFTNKGAICIWHNGFRYHKHYGTYWRCSNRKCPANATASEQEDGKIVGRVRNTHTHLPQPEQRLAEIKRQELRQRARDEPHISRATLIASIRAGIDDETFVALGTDASLSHMAYRERIKLYGKVRPNLGLSDVLDVKLPPALTERQGQSIFLYDSRTARARDKDAVFVFAHPYMLQQLAGQTTWAIGSSFKLAPVPFKHCFVIGALFRSQLIVAAHALLTENSEQSYIEALDAVASAIKPAKPRRIITDFENAMVVAAQNVFHDAHVTGCYFRFAQTLFKKWTEYNLGIIYGNEKSQAGNIARMTFRRLLCLALIPMAFVNRAFYVITEAAQLSQLSEFLFYFKRTFIGLTEHEYQMKAEAFGSNFGQNLIYSAPDEEEEEQHVYEEGTYEEHVYSQHIRYEMPPPHSSSTIIVANQSPAFLQPLRHSPYCPLEFWNISERASTALLNTNSAMEMAQYQIKQGTKQMLSLPDYIIAFWDDFERQRDNIRSVAISNKKRNRKYIIKEELVASTLNEASYETDQAILNTLDMLSHHVQGYVNGLHFDVKSERQQKHEQSSCSIENAVEFNESLNNTSGGGHIHTHMDRLIFDSPTNMKPSTSGFQINQNKTDVRVKLEQIQHRSNRKRLAPKVEEEIVEDIVVDDIPETHHEGAVQEDKEEVEFTRGCTSKGSVCIWYKGYRYLRFGKQNKSYWRCSNRLCKAKAMALEQEDGKIIGGLKGTHNHMPQPEQRLVEIKRQELKQRAREEPSLSCSKLIASIRAGCDDETFVALGSDHTLANMALREKARLYGKGVTKKGADIISIKLPPALTEKNGQSIFLYDSRTVRARDKDAVFVFAHPYMLQQLAGQTTWTIGSSLKLAPAPFKHCFVIGTIVRSQLIVAAHALLTENSEQFYIEALNAVSAAVRPTKPRKIITDFEDSMVVAVQKVFPETHLSGCYFRFAQELFKKWAECNLGNIYGDDKGQTGNIARMTFRRLICLSFIPLAYVNQAFYKIVEAAKLPQLAEFFFYFKQNFIGLTEHEFRMKAAAFGSNFVQNLVYSTRRGTQGTVGYQNYSQHIRYELPPHSSSTIIVADHSPAFIQPLRHRPYCSLEFWNINDRASTAILNANSALEMAQLQLKQASKLLPSLPDFILALWDDFEKQRDYIRAVTITSTSTKKRNVRKHAIKEDLVVNTLNEASYETDQAILNTLDILSHHVQGYVNGLYVDVNEDGKSGDDSMEFNEGLNSSKGSGGRKKPKPSTSSYR</sequence>
<proteinExistence type="predicted"/>
<dbReference type="Pfam" id="PF04500">
    <property type="entry name" value="FLYWCH"/>
    <property type="match status" value="1"/>
</dbReference>
<gene>
    <name evidence="7" type="ORF">MENT_LOCUS9081</name>
</gene>
<feature type="domain" description="MULE transposase" evidence="6">
    <location>
        <begin position="942"/>
        <end position="1016"/>
    </location>
</feature>
<protein>
    <submittedName>
        <fullName evidence="7">Uncharacterized protein</fullName>
    </submittedName>
</protein>
<evidence type="ECO:0000259" key="6">
    <source>
        <dbReference type="Pfam" id="PF10551"/>
    </source>
</evidence>
<dbReference type="Proteomes" id="UP000580250">
    <property type="component" value="Unassembled WGS sequence"/>
</dbReference>
<dbReference type="InterPro" id="IPR018289">
    <property type="entry name" value="MULE_transposase_dom"/>
</dbReference>
<feature type="region of interest" description="Disordered" evidence="4">
    <location>
        <begin position="1285"/>
        <end position="1318"/>
    </location>
</feature>
<keyword evidence="3" id="KW-0862">Zinc</keyword>
<feature type="domain" description="FLYWCH-type" evidence="5">
    <location>
        <begin position="741"/>
        <end position="797"/>
    </location>
</feature>
<accession>A0A6V7U7W8</accession>
<dbReference type="EMBL" id="CAJEWN010000040">
    <property type="protein sequence ID" value="CAD2147778.1"/>
    <property type="molecule type" value="Genomic_DNA"/>
</dbReference>
<name>A0A6V7U7W8_MELEN</name>
<evidence type="ECO:0000256" key="2">
    <source>
        <dbReference type="ARBA" id="ARBA00022771"/>
    </source>
</evidence>
<reference evidence="7 8" key="1">
    <citation type="submission" date="2020-08" db="EMBL/GenBank/DDBJ databases">
        <authorList>
            <person name="Koutsovoulos G."/>
            <person name="Danchin GJ E."/>
        </authorList>
    </citation>
    <scope>NUCLEOTIDE SEQUENCE [LARGE SCALE GENOMIC DNA]</scope>
</reference>
<evidence type="ECO:0000256" key="3">
    <source>
        <dbReference type="ARBA" id="ARBA00022833"/>
    </source>
</evidence>
<evidence type="ECO:0000256" key="4">
    <source>
        <dbReference type="SAM" id="MobiDB-lite"/>
    </source>
</evidence>
<dbReference type="Gene3D" id="2.20.25.240">
    <property type="match status" value="2"/>
</dbReference>
<evidence type="ECO:0000313" key="7">
    <source>
        <dbReference type="EMBL" id="CAD2147778.1"/>
    </source>
</evidence>
<feature type="domain" description="MULE transposase" evidence="6">
    <location>
        <begin position="282"/>
        <end position="350"/>
    </location>
</feature>
<dbReference type="Pfam" id="PF10551">
    <property type="entry name" value="MULE"/>
    <property type="match status" value="2"/>
</dbReference>
<keyword evidence="1" id="KW-0479">Metal-binding</keyword>
<keyword evidence="2" id="KW-0863">Zinc-finger</keyword>
<evidence type="ECO:0000313" key="8">
    <source>
        <dbReference type="Proteomes" id="UP000580250"/>
    </source>
</evidence>
<evidence type="ECO:0000256" key="1">
    <source>
        <dbReference type="ARBA" id="ARBA00022723"/>
    </source>
</evidence>
<comment type="caution">
    <text evidence="7">The sequence shown here is derived from an EMBL/GenBank/DDBJ whole genome shotgun (WGS) entry which is preliminary data.</text>
</comment>
<dbReference type="InterPro" id="IPR007588">
    <property type="entry name" value="Znf_FLYWCH"/>
</dbReference>
<organism evidence="7 8">
    <name type="scientific">Meloidogyne enterolobii</name>
    <name type="common">Root-knot nematode worm</name>
    <name type="synonym">Meloidogyne mayaguensis</name>
    <dbReference type="NCBI Taxonomy" id="390850"/>
    <lineage>
        <taxon>Eukaryota</taxon>
        <taxon>Metazoa</taxon>
        <taxon>Ecdysozoa</taxon>
        <taxon>Nematoda</taxon>
        <taxon>Chromadorea</taxon>
        <taxon>Rhabditida</taxon>
        <taxon>Tylenchina</taxon>
        <taxon>Tylenchomorpha</taxon>
        <taxon>Tylenchoidea</taxon>
        <taxon>Meloidogynidae</taxon>
        <taxon>Meloidogyninae</taxon>
        <taxon>Meloidogyne</taxon>
    </lineage>
</organism>
<evidence type="ECO:0000259" key="5">
    <source>
        <dbReference type="Pfam" id="PF04500"/>
    </source>
</evidence>